<evidence type="ECO:0000313" key="11">
    <source>
        <dbReference type="EMBL" id="CAK7344285.1"/>
    </source>
</evidence>
<feature type="domain" description="Wall-associated receptor kinase C-terminal" evidence="10">
    <location>
        <begin position="400"/>
        <end position="482"/>
    </location>
</feature>
<feature type="compositionally biased region" description="Polar residues" evidence="7">
    <location>
        <begin position="488"/>
        <end position="498"/>
    </location>
</feature>
<keyword evidence="12" id="KW-1185">Reference proteome</keyword>
<keyword evidence="4" id="KW-0325">Glycoprotein</keyword>
<evidence type="ECO:0000256" key="1">
    <source>
        <dbReference type="ARBA" id="ARBA00004167"/>
    </source>
</evidence>
<reference evidence="11 12" key="1">
    <citation type="submission" date="2024-01" db="EMBL/GenBank/DDBJ databases">
        <authorList>
            <person name="Waweru B."/>
        </authorList>
    </citation>
    <scope>NUCLEOTIDE SEQUENCE [LARGE SCALE GENOMIC DNA]</scope>
</reference>
<dbReference type="PANTHER" id="PTHR33138:SF72">
    <property type="entry name" value="WALL-ASSOCIATED RECEPTOR KINASE CARBOXY-TERMINAL PROTEIN"/>
    <property type="match status" value="1"/>
</dbReference>
<evidence type="ECO:0000313" key="12">
    <source>
        <dbReference type="Proteomes" id="UP001314170"/>
    </source>
</evidence>
<dbReference type="Pfam" id="PF14380">
    <property type="entry name" value="WAK_assoc"/>
    <property type="match status" value="2"/>
</dbReference>
<proteinExistence type="predicted"/>
<dbReference type="EC" id="2.7.11.1" evidence="2"/>
<feature type="signal peptide" evidence="8">
    <location>
        <begin position="1"/>
        <end position="30"/>
    </location>
</feature>
<protein>
    <recommendedName>
        <fullName evidence="2">non-specific serine/threonine protein kinase</fullName>
        <ecNumber evidence="2">2.7.11.1</ecNumber>
    </recommendedName>
</protein>
<organism evidence="11 12">
    <name type="scientific">Dovyalis caffra</name>
    <dbReference type="NCBI Taxonomy" id="77055"/>
    <lineage>
        <taxon>Eukaryota</taxon>
        <taxon>Viridiplantae</taxon>
        <taxon>Streptophyta</taxon>
        <taxon>Embryophyta</taxon>
        <taxon>Tracheophyta</taxon>
        <taxon>Spermatophyta</taxon>
        <taxon>Magnoliopsida</taxon>
        <taxon>eudicotyledons</taxon>
        <taxon>Gunneridae</taxon>
        <taxon>Pentapetalae</taxon>
        <taxon>rosids</taxon>
        <taxon>fabids</taxon>
        <taxon>Malpighiales</taxon>
        <taxon>Salicaceae</taxon>
        <taxon>Flacourtieae</taxon>
        <taxon>Dovyalis</taxon>
    </lineage>
</organism>
<feature type="domain" description="Wall-associated receptor kinase C-terminal" evidence="10">
    <location>
        <begin position="160"/>
        <end position="238"/>
    </location>
</feature>
<feature type="domain" description="Wall-associated receptor kinase galacturonan-binding" evidence="9">
    <location>
        <begin position="39"/>
        <end position="101"/>
    </location>
</feature>
<evidence type="ECO:0000259" key="9">
    <source>
        <dbReference type="Pfam" id="PF13947"/>
    </source>
</evidence>
<sequence>MRPHLLPAMSRFILFKAIIISVCGSTPVFAADDERYLNCSKMFDCGNIKDIPYPFWGSNRQDYCGYPGLELNCSNQDPEITIMQSTYEVLGIDNQSRTLNVSGTDYTENLYHGEVTLYYGCPAPSPQGLSARFTCTIKETDMMGYFITANLSRLAIMAPSLISYLTTCNNSVKVPIHQSAILPNIDITTVEQLLGVLNQGFGLEWNANDDLCETCNLSGGQCGYNQTTKAFTCYCADQPREFNCAASPPSQSTKDERYVSCSNSFDCGIIKNIGYPFWGSNRPDYCGYPELEIDCSKQDPEITIMQVTYKVLDVNNQTRTLMVARTDYAENICPTQLFNTTFNPNLLNYTQDDHNMTIYYACPAQVPPIPGILTPFTCNIDSTNTTGYFAATTNFSFLGSSAPPLISYLVSCKNRVIVPLRQSALQSILSNATVPKLVGALNQGFGLEWNAKDNLCVTCKDSGGQCGYNQNTAAFACYCADQPQEFSCQGSPPTNDQPSHSEIKVDPLD</sequence>
<dbReference type="InterPro" id="IPR025287">
    <property type="entry name" value="WAK_GUB"/>
</dbReference>
<evidence type="ECO:0000256" key="3">
    <source>
        <dbReference type="ARBA" id="ARBA00022729"/>
    </source>
</evidence>
<dbReference type="PANTHER" id="PTHR33138">
    <property type="entry name" value="OS01G0690200 PROTEIN"/>
    <property type="match status" value="1"/>
</dbReference>
<dbReference type="GO" id="GO:0030247">
    <property type="term" value="F:polysaccharide binding"/>
    <property type="evidence" value="ECO:0007669"/>
    <property type="project" value="InterPro"/>
</dbReference>
<evidence type="ECO:0000259" key="10">
    <source>
        <dbReference type="Pfam" id="PF14380"/>
    </source>
</evidence>
<evidence type="ECO:0000256" key="5">
    <source>
        <dbReference type="ARBA" id="ARBA00047899"/>
    </source>
</evidence>
<dbReference type="AlphaFoldDB" id="A0AAV1S0X3"/>
<feature type="compositionally biased region" description="Basic and acidic residues" evidence="7">
    <location>
        <begin position="499"/>
        <end position="509"/>
    </location>
</feature>
<comment type="catalytic activity">
    <reaction evidence="6">
        <text>L-seryl-[protein] + ATP = O-phospho-L-seryl-[protein] + ADP + H(+)</text>
        <dbReference type="Rhea" id="RHEA:17989"/>
        <dbReference type="Rhea" id="RHEA-COMP:9863"/>
        <dbReference type="Rhea" id="RHEA-COMP:11604"/>
        <dbReference type="ChEBI" id="CHEBI:15378"/>
        <dbReference type="ChEBI" id="CHEBI:29999"/>
        <dbReference type="ChEBI" id="CHEBI:30616"/>
        <dbReference type="ChEBI" id="CHEBI:83421"/>
        <dbReference type="ChEBI" id="CHEBI:456216"/>
        <dbReference type="EC" id="2.7.11.1"/>
    </reaction>
</comment>
<evidence type="ECO:0000256" key="8">
    <source>
        <dbReference type="SAM" id="SignalP"/>
    </source>
</evidence>
<gene>
    <name evidence="11" type="ORF">DCAF_LOCUS17715</name>
</gene>
<feature type="region of interest" description="Disordered" evidence="7">
    <location>
        <begin position="488"/>
        <end position="509"/>
    </location>
</feature>
<keyword evidence="3 8" id="KW-0732">Signal</keyword>
<accession>A0AAV1S0X3</accession>
<dbReference type="GO" id="GO:0016020">
    <property type="term" value="C:membrane"/>
    <property type="evidence" value="ECO:0007669"/>
    <property type="project" value="UniProtKB-SubCell"/>
</dbReference>
<feature type="domain" description="Wall-associated receptor kinase galacturonan-binding" evidence="9">
    <location>
        <begin position="261"/>
        <end position="325"/>
    </location>
</feature>
<evidence type="ECO:0000256" key="7">
    <source>
        <dbReference type="SAM" id="MobiDB-lite"/>
    </source>
</evidence>
<evidence type="ECO:0000256" key="4">
    <source>
        <dbReference type="ARBA" id="ARBA00023180"/>
    </source>
</evidence>
<name>A0AAV1S0X3_9ROSI</name>
<dbReference type="Pfam" id="PF13947">
    <property type="entry name" value="GUB_WAK_bind"/>
    <property type="match status" value="2"/>
</dbReference>
<comment type="subcellular location">
    <subcellularLocation>
        <location evidence="1">Membrane</location>
        <topology evidence="1">Single-pass membrane protein</topology>
    </subcellularLocation>
</comment>
<feature type="chain" id="PRO_5043550425" description="non-specific serine/threonine protein kinase" evidence="8">
    <location>
        <begin position="31"/>
        <end position="509"/>
    </location>
</feature>
<dbReference type="Proteomes" id="UP001314170">
    <property type="component" value="Unassembled WGS sequence"/>
</dbReference>
<dbReference type="InterPro" id="IPR032872">
    <property type="entry name" value="WAK_assoc_C"/>
</dbReference>
<comment type="caution">
    <text evidence="11">The sequence shown here is derived from an EMBL/GenBank/DDBJ whole genome shotgun (WGS) entry which is preliminary data.</text>
</comment>
<evidence type="ECO:0000256" key="6">
    <source>
        <dbReference type="ARBA" id="ARBA00048679"/>
    </source>
</evidence>
<dbReference type="EMBL" id="CAWUPB010001161">
    <property type="protein sequence ID" value="CAK7344285.1"/>
    <property type="molecule type" value="Genomic_DNA"/>
</dbReference>
<comment type="catalytic activity">
    <reaction evidence="5">
        <text>L-threonyl-[protein] + ATP = O-phospho-L-threonyl-[protein] + ADP + H(+)</text>
        <dbReference type="Rhea" id="RHEA:46608"/>
        <dbReference type="Rhea" id="RHEA-COMP:11060"/>
        <dbReference type="Rhea" id="RHEA-COMP:11605"/>
        <dbReference type="ChEBI" id="CHEBI:15378"/>
        <dbReference type="ChEBI" id="CHEBI:30013"/>
        <dbReference type="ChEBI" id="CHEBI:30616"/>
        <dbReference type="ChEBI" id="CHEBI:61977"/>
        <dbReference type="ChEBI" id="CHEBI:456216"/>
        <dbReference type="EC" id="2.7.11.1"/>
    </reaction>
</comment>
<dbReference type="GO" id="GO:0004674">
    <property type="term" value="F:protein serine/threonine kinase activity"/>
    <property type="evidence" value="ECO:0007669"/>
    <property type="project" value="UniProtKB-EC"/>
</dbReference>
<evidence type="ECO:0000256" key="2">
    <source>
        <dbReference type="ARBA" id="ARBA00012513"/>
    </source>
</evidence>